<evidence type="ECO:0000256" key="6">
    <source>
        <dbReference type="ARBA" id="ARBA00023163"/>
    </source>
</evidence>
<comment type="function">
    <text evidence="7">Regulates arginine biosynthesis genes.</text>
</comment>
<sequence>MKSKRHELILQLVQNSYIDTQESLRAELEKSGMFVTQATLSRDIKELSLIKITDDMGNSRYAVPKLRKEGLKRGNSETFSLLHSAVVSVDHAMNTVVIKCHVGMAQAVCAKLDGTDIENSVGTIAGDDTIFMLMRTQKDAERLVRELNIILYSKDEK</sequence>
<comment type="caution">
    <text evidence="11">The sequence shown here is derived from an EMBL/GenBank/DDBJ whole genome shotgun (WGS) entry which is preliminary data.</text>
</comment>
<dbReference type="HAMAP" id="MF_00173">
    <property type="entry name" value="Arg_repressor"/>
    <property type="match status" value="1"/>
</dbReference>
<dbReference type="UniPathway" id="UPA00068"/>
<dbReference type="InterPro" id="IPR036388">
    <property type="entry name" value="WH-like_DNA-bd_sf"/>
</dbReference>
<dbReference type="OrthoDB" id="9807089at2"/>
<keyword evidence="4 7" id="KW-0805">Transcription regulation</keyword>
<dbReference type="InterPro" id="IPR036251">
    <property type="entry name" value="Arg_repress_C_sf"/>
</dbReference>
<evidence type="ECO:0000256" key="5">
    <source>
        <dbReference type="ARBA" id="ARBA00023125"/>
    </source>
</evidence>
<dbReference type="PANTHER" id="PTHR34471">
    <property type="entry name" value="ARGININE REPRESSOR"/>
    <property type="match status" value="1"/>
</dbReference>
<keyword evidence="7" id="KW-0055">Arginine biosynthesis</keyword>
<keyword evidence="3 7" id="KW-0963">Cytoplasm</keyword>
<keyword evidence="5 7" id="KW-0238">DNA-binding</keyword>
<keyword evidence="12" id="KW-1185">Reference proteome</keyword>
<dbReference type="Pfam" id="PF01316">
    <property type="entry name" value="Arg_repressor"/>
    <property type="match status" value="1"/>
</dbReference>
<dbReference type="NCBIfam" id="TIGR01529">
    <property type="entry name" value="argR_whole"/>
    <property type="match status" value="1"/>
</dbReference>
<dbReference type="EMBL" id="ADKM02000122">
    <property type="protein sequence ID" value="EGC01920.1"/>
    <property type="molecule type" value="Genomic_DNA"/>
</dbReference>
<dbReference type="AlphaFoldDB" id="E9SFM5"/>
<dbReference type="STRING" id="246199.CUS_7823"/>
<dbReference type="GO" id="GO:1900079">
    <property type="term" value="P:regulation of arginine biosynthetic process"/>
    <property type="evidence" value="ECO:0007669"/>
    <property type="project" value="UniProtKB-UniRule"/>
</dbReference>
<proteinExistence type="inferred from homology"/>
<reference evidence="11 12" key="1">
    <citation type="submission" date="2011-02" db="EMBL/GenBank/DDBJ databases">
        <authorList>
            <person name="Nelson K.E."/>
            <person name="Sutton G."/>
            <person name="Torralba M."/>
            <person name="Durkin S."/>
            <person name="Harkins D."/>
            <person name="Montgomery R."/>
            <person name="Ziemer C."/>
            <person name="Klaassens E."/>
            <person name="Ocuiv P."/>
            <person name="Morrison M."/>
        </authorList>
    </citation>
    <scope>NUCLEOTIDE SEQUENCE [LARGE SCALE GENOMIC DNA]</scope>
    <source>
        <strain evidence="11 12">8</strain>
    </source>
</reference>
<dbReference type="SUPFAM" id="SSF55252">
    <property type="entry name" value="C-terminal domain of arginine repressor"/>
    <property type="match status" value="1"/>
</dbReference>
<dbReference type="InterPro" id="IPR001669">
    <property type="entry name" value="Arg_repress"/>
</dbReference>
<dbReference type="InterPro" id="IPR020900">
    <property type="entry name" value="Arg_repress_DNA-bd"/>
</dbReference>
<comment type="pathway">
    <text evidence="7">Amino-acid biosynthesis; L-arginine biosynthesis [regulation].</text>
</comment>
<dbReference type="GO" id="GO:0051259">
    <property type="term" value="P:protein complex oligomerization"/>
    <property type="evidence" value="ECO:0007669"/>
    <property type="project" value="InterPro"/>
</dbReference>
<keyword evidence="7" id="KW-0028">Amino-acid biosynthesis</keyword>
<dbReference type="GO" id="GO:0003700">
    <property type="term" value="F:DNA-binding transcription factor activity"/>
    <property type="evidence" value="ECO:0007669"/>
    <property type="project" value="UniProtKB-UniRule"/>
</dbReference>
<organism evidence="11 12">
    <name type="scientific">Ruminococcus albus 8</name>
    <dbReference type="NCBI Taxonomy" id="246199"/>
    <lineage>
        <taxon>Bacteria</taxon>
        <taxon>Bacillati</taxon>
        <taxon>Bacillota</taxon>
        <taxon>Clostridia</taxon>
        <taxon>Eubacteriales</taxon>
        <taxon>Oscillospiraceae</taxon>
        <taxon>Ruminococcus</taxon>
    </lineage>
</organism>
<dbReference type="Pfam" id="PF02863">
    <property type="entry name" value="Arg_repressor_C"/>
    <property type="match status" value="1"/>
</dbReference>
<evidence type="ECO:0000256" key="2">
    <source>
        <dbReference type="ARBA" id="ARBA00008316"/>
    </source>
</evidence>
<evidence type="ECO:0000256" key="8">
    <source>
        <dbReference type="NCBIfam" id="TIGR01529"/>
    </source>
</evidence>
<keyword evidence="6 7" id="KW-0804">Transcription</keyword>
<protein>
    <recommendedName>
        <fullName evidence="7 8">Arginine repressor</fullName>
    </recommendedName>
</protein>
<evidence type="ECO:0000256" key="7">
    <source>
        <dbReference type="HAMAP-Rule" id="MF_00173"/>
    </source>
</evidence>
<dbReference type="eggNOG" id="COG1438">
    <property type="taxonomic scope" value="Bacteria"/>
</dbReference>
<dbReference type="GO" id="GO:0034618">
    <property type="term" value="F:arginine binding"/>
    <property type="evidence" value="ECO:0007669"/>
    <property type="project" value="InterPro"/>
</dbReference>
<evidence type="ECO:0000313" key="11">
    <source>
        <dbReference type="EMBL" id="EGC01920.1"/>
    </source>
</evidence>
<dbReference type="GO" id="GO:0005737">
    <property type="term" value="C:cytoplasm"/>
    <property type="evidence" value="ECO:0007669"/>
    <property type="project" value="UniProtKB-SubCell"/>
</dbReference>
<dbReference type="Proteomes" id="UP000004259">
    <property type="component" value="Unassembled WGS sequence"/>
</dbReference>
<dbReference type="Gene3D" id="3.30.1360.40">
    <property type="match status" value="1"/>
</dbReference>
<comment type="subcellular location">
    <subcellularLocation>
        <location evidence="1 7">Cytoplasm</location>
    </subcellularLocation>
</comment>
<dbReference type="GO" id="GO:0006526">
    <property type="term" value="P:L-arginine biosynthetic process"/>
    <property type="evidence" value="ECO:0007669"/>
    <property type="project" value="UniProtKB-UniPathway"/>
</dbReference>
<dbReference type="GO" id="GO:0003677">
    <property type="term" value="F:DNA binding"/>
    <property type="evidence" value="ECO:0007669"/>
    <property type="project" value="UniProtKB-KW"/>
</dbReference>
<feature type="domain" description="Arginine repressor DNA-binding" evidence="9">
    <location>
        <begin position="2"/>
        <end position="65"/>
    </location>
</feature>
<dbReference type="SUPFAM" id="SSF46785">
    <property type="entry name" value="Winged helix' DNA-binding domain"/>
    <property type="match status" value="1"/>
</dbReference>
<dbReference type="InterPro" id="IPR020899">
    <property type="entry name" value="Arg_repress_C"/>
</dbReference>
<dbReference type="InterPro" id="IPR036390">
    <property type="entry name" value="WH_DNA-bd_sf"/>
</dbReference>
<dbReference type="PANTHER" id="PTHR34471:SF1">
    <property type="entry name" value="ARGININE REPRESSOR"/>
    <property type="match status" value="1"/>
</dbReference>
<comment type="similarity">
    <text evidence="2 7">Belongs to the ArgR family.</text>
</comment>
<evidence type="ECO:0000256" key="1">
    <source>
        <dbReference type="ARBA" id="ARBA00004496"/>
    </source>
</evidence>
<gene>
    <name evidence="7 11" type="primary">argR</name>
    <name evidence="11" type="ORF">CUS_7823</name>
</gene>
<evidence type="ECO:0000259" key="9">
    <source>
        <dbReference type="Pfam" id="PF01316"/>
    </source>
</evidence>
<accession>E9SFM5</accession>
<dbReference type="PRINTS" id="PR01467">
    <property type="entry name" value="ARGREPRESSOR"/>
</dbReference>
<name>E9SFM5_RUMAL</name>
<evidence type="ECO:0000256" key="3">
    <source>
        <dbReference type="ARBA" id="ARBA00022490"/>
    </source>
</evidence>
<evidence type="ECO:0000313" key="12">
    <source>
        <dbReference type="Proteomes" id="UP000004259"/>
    </source>
</evidence>
<evidence type="ECO:0000256" key="4">
    <source>
        <dbReference type="ARBA" id="ARBA00023015"/>
    </source>
</evidence>
<evidence type="ECO:0000259" key="10">
    <source>
        <dbReference type="Pfam" id="PF02863"/>
    </source>
</evidence>
<feature type="domain" description="Arginine repressor C-terminal" evidence="10">
    <location>
        <begin position="83"/>
        <end position="147"/>
    </location>
</feature>
<dbReference type="Gene3D" id="1.10.10.10">
    <property type="entry name" value="Winged helix-like DNA-binding domain superfamily/Winged helix DNA-binding domain"/>
    <property type="match status" value="1"/>
</dbReference>
<keyword evidence="7" id="KW-0678">Repressor</keyword>